<dbReference type="AlphaFoldDB" id="A0A2A5T242"/>
<evidence type="ECO:0000259" key="1">
    <source>
        <dbReference type="Pfam" id="PF13612"/>
    </source>
</evidence>
<protein>
    <recommendedName>
        <fullName evidence="1">Transposase DDE domain-containing protein</fullName>
    </recommendedName>
</protein>
<comment type="caution">
    <text evidence="2">The sequence shown here is derived from an EMBL/GenBank/DDBJ whole genome shotgun (WGS) entry which is preliminary data.</text>
</comment>
<evidence type="ECO:0000313" key="2">
    <source>
        <dbReference type="EMBL" id="PCS22245.1"/>
    </source>
</evidence>
<accession>A0A2A5T242</accession>
<dbReference type="InterPro" id="IPR025668">
    <property type="entry name" value="Tnp_DDE_dom"/>
</dbReference>
<name>A0A2A5T242_9GAMM</name>
<gene>
    <name evidence="2" type="ORF">BTN49_2138</name>
</gene>
<proteinExistence type="predicted"/>
<dbReference type="Pfam" id="PF13612">
    <property type="entry name" value="DDE_Tnp_1_3"/>
    <property type="match status" value="1"/>
</dbReference>
<evidence type="ECO:0000313" key="3">
    <source>
        <dbReference type="Proteomes" id="UP000219020"/>
    </source>
</evidence>
<sequence length="146" mass="17139">MSNKNKLFRLLVSEVMTRVIVFHQSWYRDFKTYYIHFVCHYLANEFSELVSCTRMLKLMQDVLVTLFSYLTHRQGLLSLIHPSYRFITTYDDQCGIISVKLMRTNVNDRKLVPEMADEILGCLYGDKGYISDPFGASWSKNSQTLE</sequence>
<reference evidence="3" key="1">
    <citation type="submission" date="2017-04" db="EMBL/GenBank/DDBJ databases">
        <title>Genome evolution of the luminous symbionts of deep sea anglerfish.</title>
        <authorList>
            <person name="Hendry T.A."/>
        </authorList>
    </citation>
    <scope>NUCLEOTIDE SEQUENCE [LARGE SCALE GENOMIC DNA]</scope>
</reference>
<organism evidence="2 3">
    <name type="scientific">Candidatus Enterovibrio escicola</name>
    <dbReference type="NCBI Taxonomy" id="1927127"/>
    <lineage>
        <taxon>Bacteria</taxon>
        <taxon>Pseudomonadati</taxon>
        <taxon>Pseudomonadota</taxon>
        <taxon>Gammaproteobacteria</taxon>
        <taxon>Vibrionales</taxon>
        <taxon>Vibrionaceae</taxon>
        <taxon>Enterovibrio</taxon>
    </lineage>
</organism>
<dbReference type="EMBL" id="NBYY01000023">
    <property type="protein sequence ID" value="PCS22245.1"/>
    <property type="molecule type" value="Genomic_DNA"/>
</dbReference>
<feature type="domain" description="Transposase DDE" evidence="1">
    <location>
        <begin position="91"/>
        <end position="140"/>
    </location>
</feature>
<dbReference type="Proteomes" id="UP000219020">
    <property type="component" value="Unassembled WGS sequence"/>
</dbReference>
<keyword evidence="3" id="KW-1185">Reference proteome</keyword>